<dbReference type="AlphaFoldDB" id="A0A3P6RA40"/>
<evidence type="ECO:0000313" key="2">
    <source>
        <dbReference type="EMBL" id="VDK59952.1"/>
    </source>
</evidence>
<dbReference type="GO" id="GO:0005634">
    <property type="term" value="C:nucleus"/>
    <property type="evidence" value="ECO:0007669"/>
    <property type="project" value="TreeGrafter"/>
</dbReference>
<gene>
    <name evidence="2" type="ORF">GPUH_LOCUS7870</name>
</gene>
<evidence type="ECO:0000259" key="1">
    <source>
        <dbReference type="Pfam" id="PF10469"/>
    </source>
</evidence>
<evidence type="ECO:0000313" key="3">
    <source>
        <dbReference type="Proteomes" id="UP000271098"/>
    </source>
</evidence>
<dbReference type="InterPro" id="IPR019510">
    <property type="entry name" value="AKAP7-like_phosphoesterase"/>
</dbReference>
<protein>
    <recommendedName>
        <fullName evidence="1">A-kinase anchor protein 7-like phosphoesterase domain-containing protein</fullName>
    </recommendedName>
</protein>
<dbReference type="PANTHER" id="PTHR13360">
    <property type="entry name" value="ACTIVATING SIGNAL COINTEGRATOR 1 COMPLEX SUBUNIT 1"/>
    <property type="match status" value="1"/>
</dbReference>
<proteinExistence type="predicted"/>
<dbReference type="GO" id="GO:0006355">
    <property type="term" value="P:regulation of DNA-templated transcription"/>
    <property type="evidence" value="ECO:0007669"/>
    <property type="project" value="TreeGrafter"/>
</dbReference>
<dbReference type="OrthoDB" id="277832at2759"/>
<feature type="domain" description="A-kinase anchor protein 7-like phosphoesterase" evidence="1">
    <location>
        <begin position="1"/>
        <end position="74"/>
    </location>
</feature>
<name>A0A3P6RA40_9BILA</name>
<dbReference type="EMBL" id="UYRT01021438">
    <property type="protein sequence ID" value="VDK59952.1"/>
    <property type="molecule type" value="Genomic_DNA"/>
</dbReference>
<dbReference type="Proteomes" id="UP000271098">
    <property type="component" value="Unassembled WGS sequence"/>
</dbReference>
<keyword evidence="3" id="KW-1185">Reference proteome</keyword>
<dbReference type="Pfam" id="PF10469">
    <property type="entry name" value="AKAP7_NLS"/>
    <property type="match status" value="1"/>
</dbReference>
<dbReference type="InterPro" id="IPR009210">
    <property type="entry name" value="ASCC1"/>
</dbReference>
<sequence>MHLTLKMLTLLDEEEVEEAKKTVDAAITGCMSKILANKPLEAEIGGLDVMNDDPAHARVLYACVSSGRLVLFATFTVLHCSSWSLI</sequence>
<dbReference type="GO" id="GO:0006307">
    <property type="term" value="P:DNA alkylation repair"/>
    <property type="evidence" value="ECO:0007669"/>
    <property type="project" value="InterPro"/>
</dbReference>
<organism evidence="2 3">
    <name type="scientific">Gongylonema pulchrum</name>
    <dbReference type="NCBI Taxonomy" id="637853"/>
    <lineage>
        <taxon>Eukaryota</taxon>
        <taxon>Metazoa</taxon>
        <taxon>Ecdysozoa</taxon>
        <taxon>Nematoda</taxon>
        <taxon>Chromadorea</taxon>
        <taxon>Rhabditida</taxon>
        <taxon>Spirurina</taxon>
        <taxon>Spiruromorpha</taxon>
        <taxon>Spiruroidea</taxon>
        <taxon>Gongylonematidae</taxon>
        <taxon>Gongylonema</taxon>
    </lineage>
</organism>
<dbReference type="PANTHER" id="PTHR13360:SF1">
    <property type="entry name" value="ACTIVATING SIGNAL COINTEGRATOR 1 COMPLEX SUBUNIT 1"/>
    <property type="match status" value="1"/>
</dbReference>
<dbReference type="Gene3D" id="3.90.1140.10">
    <property type="entry name" value="Cyclic phosphodiesterase"/>
    <property type="match status" value="1"/>
</dbReference>
<reference evidence="2 3" key="1">
    <citation type="submission" date="2018-11" db="EMBL/GenBank/DDBJ databases">
        <authorList>
            <consortium name="Pathogen Informatics"/>
        </authorList>
    </citation>
    <scope>NUCLEOTIDE SEQUENCE [LARGE SCALE GENOMIC DNA]</scope>
</reference>
<accession>A0A3P6RA40</accession>